<sequence>MNVSWSPGNTSVTVYYNNHCAQKRHIKVALSAYPDACFTVKAKTKGHVHVDFNITSHVQSVTSPSKC</sequence>
<dbReference type="Proteomes" id="UP001165074">
    <property type="component" value="Unassembled WGS sequence"/>
</dbReference>
<evidence type="ECO:0000313" key="2">
    <source>
        <dbReference type="Proteomes" id="UP001165074"/>
    </source>
</evidence>
<dbReference type="EMBL" id="BSTK01000010">
    <property type="protein sequence ID" value="GLY88438.1"/>
    <property type="molecule type" value="Genomic_DNA"/>
</dbReference>
<organism evidence="1 2">
    <name type="scientific">Actinoallomurus iriomotensis</name>
    <dbReference type="NCBI Taxonomy" id="478107"/>
    <lineage>
        <taxon>Bacteria</taxon>
        <taxon>Bacillati</taxon>
        <taxon>Actinomycetota</taxon>
        <taxon>Actinomycetes</taxon>
        <taxon>Streptosporangiales</taxon>
        <taxon>Thermomonosporaceae</taxon>
        <taxon>Actinoallomurus</taxon>
    </lineage>
</organism>
<accession>A0A9W6S7B4</accession>
<reference evidence="1" key="1">
    <citation type="submission" date="2023-03" db="EMBL/GenBank/DDBJ databases">
        <title>Actinoallomurus iriomotensis NBRC 103684.</title>
        <authorList>
            <person name="Ichikawa N."/>
            <person name="Sato H."/>
            <person name="Tonouchi N."/>
        </authorList>
    </citation>
    <scope>NUCLEOTIDE SEQUENCE</scope>
    <source>
        <strain evidence="1">NBRC 103684</strain>
    </source>
</reference>
<gene>
    <name evidence="1" type="ORF">Airi02_063670</name>
</gene>
<keyword evidence="2" id="KW-1185">Reference proteome</keyword>
<name>A0A9W6S7B4_9ACTN</name>
<evidence type="ECO:0000313" key="1">
    <source>
        <dbReference type="EMBL" id="GLY88438.1"/>
    </source>
</evidence>
<proteinExistence type="predicted"/>
<dbReference type="AlphaFoldDB" id="A0A9W6S7B4"/>
<protein>
    <submittedName>
        <fullName evidence="1">Uncharacterized protein</fullName>
    </submittedName>
</protein>
<comment type="caution">
    <text evidence="1">The sequence shown here is derived from an EMBL/GenBank/DDBJ whole genome shotgun (WGS) entry which is preliminary data.</text>
</comment>